<protein>
    <submittedName>
        <fullName evidence="2">Zinc metalloendopeptidase, M23 family</fullName>
    </submittedName>
</protein>
<feature type="domain" description="M23ase beta-sheet core" evidence="1">
    <location>
        <begin position="47"/>
        <end position="137"/>
    </location>
</feature>
<accession>Q39VD1</accession>
<dbReference type="EMBL" id="CP000148">
    <property type="protein sequence ID" value="ABB31793.1"/>
    <property type="molecule type" value="Genomic_DNA"/>
</dbReference>
<dbReference type="Gene3D" id="2.70.70.10">
    <property type="entry name" value="Glucose Permease (Domain IIA)"/>
    <property type="match status" value="1"/>
</dbReference>
<proteinExistence type="predicted"/>
<name>Q39VD1_GEOMG</name>
<gene>
    <name evidence="2" type="ordered locus">Gmet_1559</name>
</gene>
<organism evidence="2 3">
    <name type="scientific">Geobacter metallireducens (strain ATCC 53774 / DSM 7210 / GS-15)</name>
    <dbReference type="NCBI Taxonomy" id="269799"/>
    <lineage>
        <taxon>Bacteria</taxon>
        <taxon>Pseudomonadati</taxon>
        <taxon>Thermodesulfobacteriota</taxon>
        <taxon>Desulfuromonadia</taxon>
        <taxon>Geobacterales</taxon>
        <taxon>Geobacteraceae</taxon>
        <taxon>Geobacter</taxon>
    </lineage>
</organism>
<dbReference type="InterPro" id="IPR016047">
    <property type="entry name" value="M23ase_b-sheet_dom"/>
</dbReference>
<dbReference type="eggNOG" id="COG0739">
    <property type="taxonomic scope" value="Bacteria"/>
</dbReference>
<dbReference type="Pfam" id="PF01551">
    <property type="entry name" value="Peptidase_M23"/>
    <property type="match status" value="1"/>
</dbReference>
<evidence type="ECO:0000313" key="3">
    <source>
        <dbReference type="Proteomes" id="UP000007073"/>
    </source>
</evidence>
<keyword evidence="3" id="KW-1185">Reference proteome</keyword>
<evidence type="ECO:0000313" key="2">
    <source>
        <dbReference type="EMBL" id="ABB31793.1"/>
    </source>
</evidence>
<dbReference type="RefSeq" id="WP_004511506.1">
    <property type="nucleotide sequence ID" value="NC_007517.1"/>
</dbReference>
<dbReference type="SUPFAM" id="SSF51261">
    <property type="entry name" value="Duplicated hybrid motif"/>
    <property type="match status" value="1"/>
</dbReference>
<sequence>MNRLFIVVVMLLAPLSAWGELELPVSGTVTSGVGWRVDPFGSSRLVYHRGIDIAVPVGTPVRATRGGRVIHAGLHGGHGLAVIVEDDSGGRTLYGHNSELVVRPGERIEPGEVIARSGNSGRSTGPHVHYEVLRDGRETITVARADEELPRPAKADGGLRRQQEQRMDEIVNSILRGIGSAGDGQGGGEPNM</sequence>
<reference evidence="2 3" key="2">
    <citation type="journal article" date="2009" name="BMC Microbiol.">
        <title>The genome sequence of Geobacter metallireducens: features of metabolism, physiology and regulation common and dissimilar to Geobacter sulfurreducens.</title>
        <authorList>
            <person name="Aklujkar M."/>
            <person name="Krushkal J."/>
            <person name="DiBartolo G."/>
            <person name="Lapidus A."/>
            <person name="Land M.L."/>
            <person name="Lovley D.R."/>
        </authorList>
    </citation>
    <scope>NUCLEOTIDE SEQUENCE [LARGE SCALE GENOMIC DNA]</scope>
    <source>
        <strain evidence="3">ATCC 53774 / DSM 7210 / GS-15</strain>
    </source>
</reference>
<evidence type="ECO:0000259" key="1">
    <source>
        <dbReference type="Pfam" id="PF01551"/>
    </source>
</evidence>
<dbReference type="KEGG" id="gme:Gmet_1559"/>
<dbReference type="InterPro" id="IPR050570">
    <property type="entry name" value="Cell_wall_metabolism_enzyme"/>
</dbReference>
<dbReference type="InterPro" id="IPR011055">
    <property type="entry name" value="Dup_hybrid_motif"/>
</dbReference>
<dbReference type="GO" id="GO:0004222">
    <property type="term" value="F:metalloendopeptidase activity"/>
    <property type="evidence" value="ECO:0007669"/>
    <property type="project" value="TreeGrafter"/>
</dbReference>
<dbReference type="STRING" id="269799.Gmet_1559"/>
<dbReference type="PANTHER" id="PTHR21666:SF270">
    <property type="entry name" value="MUREIN HYDROLASE ACTIVATOR ENVC"/>
    <property type="match status" value="1"/>
</dbReference>
<reference evidence="2 3" key="1">
    <citation type="submission" date="2005-10" db="EMBL/GenBank/DDBJ databases">
        <title>Complete sequence of Geobacter metallireducens GS-15.</title>
        <authorList>
            <consortium name="US DOE Joint Genome Institute"/>
            <person name="Copeland A."/>
            <person name="Lucas S."/>
            <person name="Lapidus A."/>
            <person name="Barry K."/>
            <person name="Detter J.C."/>
            <person name="Glavina T."/>
            <person name="Hammon N."/>
            <person name="Israni S."/>
            <person name="Pitluck S."/>
            <person name="Di Bartolo G."/>
            <person name="Chain P."/>
            <person name="Schmutz J."/>
            <person name="Larimer F."/>
            <person name="Land M."/>
            <person name="Kyrpides N."/>
            <person name="Ivanova N."/>
            <person name="Richardson P."/>
        </authorList>
    </citation>
    <scope>NUCLEOTIDE SEQUENCE [LARGE SCALE GENOMIC DNA]</scope>
    <source>
        <strain evidence="3">ATCC 53774 / DSM 7210 / GS-15</strain>
    </source>
</reference>
<dbReference type="PANTHER" id="PTHR21666">
    <property type="entry name" value="PEPTIDASE-RELATED"/>
    <property type="match status" value="1"/>
</dbReference>
<dbReference type="HOGENOM" id="CLU_1413363_0_0_7"/>
<dbReference type="Proteomes" id="UP000007073">
    <property type="component" value="Chromosome"/>
</dbReference>
<dbReference type="CDD" id="cd12797">
    <property type="entry name" value="M23_peptidase"/>
    <property type="match status" value="1"/>
</dbReference>
<dbReference type="AlphaFoldDB" id="Q39VD1"/>